<protein>
    <submittedName>
        <fullName evidence="1">Uncharacterized protein</fullName>
    </submittedName>
</protein>
<dbReference type="EMBL" id="MW015081">
    <property type="protein sequence ID" value="QPX48010.1"/>
    <property type="molecule type" value="Genomic_DNA"/>
</dbReference>
<name>A0A879R3T3_9CAUD</name>
<dbReference type="GeneID" id="77946215"/>
<keyword evidence="2" id="KW-1185">Reference proteome</keyword>
<dbReference type="KEGG" id="vg:77946215"/>
<accession>A0A879R3T3</accession>
<evidence type="ECO:0000313" key="2">
    <source>
        <dbReference type="Proteomes" id="UP000664915"/>
    </source>
</evidence>
<organism evidence="1 2">
    <name type="scientific">Synechococcus phage S-SRM01</name>
    <dbReference type="NCBI Taxonomy" id="2781608"/>
    <lineage>
        <taxon>Viruses</taxon>
        <taxon>Duplodnaviria</taxon>
        <taxon>Heunggongvirae</taxon>
        <taxon>Uroviricota</taxon>
        <taxon>Caudoviricetes</taxon>
        <taxon>Pantevenvirales</taxon>
        <taxon>Kyanoviridae</taxon>
        <taxon>Serangoonvirus</taxon>
        <taxon>Serangoonvirus essarone</taxon>
    </lineage>
</organism>
<proteinExistence type="predicted"/>
<dbReference type="Proteomes" id="UP000664915">
    <property type="component" value="Segment"/>
</dbReference>
<sequence length="62" mass="6991">MSNNQYFSEETFFNNDVKFYQSVELSGNVYIDSGNLIMRSPNGTRYKLVVSDTGVLSTVALE</sequence>
<reference evidence="1" key="1">
    <citation type="submission" date="2020-09" db="EMBL/GenBank/DDBJ databases">
        <authorList>
            <person name="Zhang D."/>
            <person name="Hatherill J.R."/>
            <person name="Ramirez J.F."/>
            <person name="Edinger B."/>
            <person name="Balarin R."/>
            <person name="Sullivan A."/>
            <person name="Humpal K.M."/>
            <person name="Guseva A."/>
            <person name="Butela K.A."/>
            <person name="Garlena R.A."/>
            <person name="Russell D.A."/>
            <person name="Pope W.H."/>
            <person name="Jacobs-Sera D."/>
            <person name="Hatfull G.F."/>
        </authorList>
    </citation>
    <scope>NUCLEOTIDE SEQUENCE</scope>
</reference>
<evidence type="ECO:0000313" key="1">
    <source>
        <dbReference type="EMBL" id="QPX48010.1"/>
    </source>
</evidence>
<dbReference type="RefSeq" id="YP_010670020.1">
    <property type="nucleotide sequence ID" value="NC_070963.1"/>
</dbReference>